<dbReference type="InterPro" id="IPR019999">
    <property type="entry name" value="Anth_synth_I-like"/>
</dbReference>
<feature type="coiled-coil region" evidence="9">
    <location>
        <begin position="188"/>
        <end position="215"/>
    </location>
</feature>
<dbReference type="InterPro" id="IPR015890">
    <property type="entry name" value="Chorismate_C"/>
</dbReference>
<keyword evidence="4" id="KW-0479">Metal-binding</keyword>
<dbReference type="Proteomes" id="UP000322454">
    <property type="component" value="Unassembled WGS sequence"/>
</dbReference>
<comment type="caution">
    <text evidence="12">The sequence shown here is derived from an EMBL/GenBank/DDBJ whole genome shotgun (WGS) entry which is preliminary data.</text>
</comment>
<dbReference type="EMBL" id="SHMQ01000013">
    <property type="protein sequence ID" value="RZV38967.1"/>
    <property type="molecule type" value="Genomic_DNA"/>
</dbReference>
<dbReference type="AlphaFoldDB" id="A0A520XCM6"/>
<dbReference type="Pfam" id="PF04715">
    <property type="entry name" value="Anth_synt_I_N"/>
    <property type="match status" value="1"/>
</dbReference>
<accession>A0A520XCM6</accession>
<dbReference type="GO" id="GO:0046872">
    <property type="term" value="F:metal ion binding"/>
    <property type="evidence" value="ECO:0007669"/>
    <property type="project" value="UniProtKB-KW"/>
</dbReference>
<organism evidence="12 13">
    <name type="scientific">Candidatus Acidulodesulfobacterium acidiphilum</name>
    <dbReference type="NCBI Taxonomy" id="2597224"/>
    <lineage>
        <taxon>Bacteria</taxon>
        <taxon>Deltaproteobacteria</taxon>
        <taxon>Candidatus Acidulodesulfobacterales</taxon>
        <taxon>Candidatus Acidulodesulfobacterium</taxon>
    </lineage>
</organism>
<dbReference type="PANTHER" id="PTHR11236:SF48">
    <property type="entry name" value="ISOCHORISMATE SYNTHASE MENF"/>
    <property type="match status" value="1"/>
</dbReference>
<keyword evidence="9" id="KW-0175">Coiled coil</keyword>
<proteinExistence type="predicted"/>
<dbReference type="GO" id="GO:0000162">
    <property type="term" value="P:L-tryptophan biosynthetic process"/>
    <property type="evidence" value="ECO:0007669"/>
    <property type="project" value="TreeGrafter"/>
</dbReference>
<comment type="catalytic activity">
    <reaction evidence="8">
        <text>chorismate + L-glutamine = anthranilate + pyruvate + L-glutamate + H(+)</text>
        <dbReference type="Rhea" id="RHEA:21732"/>
        <dbReference type="ChEBI" id="CHEBI:15361"/>
        <dbReference type="ChEBI" id="CHEBI:15378"/>
        <dbReference type="ChEBI" id="CHEBI:16567"/>
        <dbReference type="ChEBI" id="CHEBI:29748"/>
        <dbReference type="ChEBI" id="CHEBI:29985"/>
        <dbReference type="ChEBI" id="CHEBI:58359"/>
        <dbReference type="EC" id="4.1.3.27"/>
    </reaction>
</comment>
<feature type="domain" description="Anthranilate synthase component I N-terminal" evidence="11">
    <location>
        <begin position="31"/>
        <end position="178"/>
    </location>
</feature>
<evidence type="ECO:0000256" key="4">
    <source>
        <dbReference type="ARBA" id="ARBA00022723"/>
    </source>
</evidence>
<keyword evidence="6" id="KW-0456">Lyase</keyword>
<evidence type="ECO:0000259" key="11">
    <source>
        <dbReference type="Pfam" id="PF04715"/>
    </source>
</evidence>
<comment type="function">
    <text evidence="7">Part of a heterotetrameric complex that catalyzes the two-step biosynthesis of anthranilate, an intermediate in the biosynthesis of L-tryptophan. In the first step, the glutamine-binding beta subunit (TrpG) of anthranilate synthase (AS) provides the glutamine amidotransferase activity which generates ammonia as a substrate that, along with chorismate, is used in the second step, catalyzed by the large alpha subunit of AS (TrpE) to produce anthranilate. In the absence of TrpG, TrpE can synthesize anthranilate directly from chorismate and high concentrations of ammonia.</text>
</comment>
<reference evidence="12 13" key="1">
    <citation type="submission" date="2019-01" db="EMBL/GenBank/DDBJ databases">
        <title>Insights into ecological role of a new deltaproteobacterial order Candidatus Sinidesulfobacterales (Sva0485) by metagenomics and metatranscriptomics.</title>
        <authorList>
            <person name="Tan S."/>
            <person name="Liu J."/>
            <person name="Fang Y."/>
            <person name="Hedlund B."/>
            <person name="Lian Z.-H."/>
            <person name="Huang L.-Y."/>
            <person name="Li J.-T."/>
            <person name="Huang L.-N."/>
            <person name="Li W.-J."/>
            <person name="Jiang H.-C."/>
            <person name="Dong H.-L."/>
            <person name="Shu W.-S."/>
        </authorList>
    </citation>
    <scope>NUCLEOTIDE SEQUENCE [LARGE SCALE GENOMIC DNA]</scope>
    <source>
        <strain evidence="12">AP4</strain>
    </source>
</reference>
<dbReference type="PRINTS" id="PR00095">
    <property type="entry name" value="ANTSNTHASEI"/>
</dbReference>
<dbReference type="Gene3D" id="3.60.120.10">
    <property type="entry name" value="Anthranilate synthase"/>
    <property type="match status" value="1"/>
</dbReference>
<evidence type="ECO:0000256" key="7">
    <source>
        <dbReference type="ARBA" id="ARBA00025634"/>
    </source>
</evidence>
<keyword evidence="5" id="KW-0460">Magnesium</keyword>
<dbReference type="PANTHER" id="PTHR11236">
    <property type="entry name" value="AMINOBENZOATE/ANTHRANILATE SYNTHASE"/>
    <property type="match status" value="1"/>
</dbReference>
<evidence type="ECO:0000256" key="9">
    <source>
        <dbReference type="SAM" id="Coils"/>
    </source>
</evidence>
<dbReference type="SUPFAM" id="SSF56322">
    <property type="entry name" value="ADC synthase"/>
    <property type="match status" value="1"/>
</dbReference>
<sequence length="511" mass="58406">MSIKPVLSYDDILRTPESYNVIPIIKEISGDMDTPVSIFSAFKKERYSFLFESTEGVGRWGRYSFICLNPALTFRLYKEVLSTDNLTGLDINYPENIKLDDIKQDIFSYIKTILLKFNIYKNNLIDGFIGGLFGYLGYEISGLIEKLPPDKKDVTDVYDLFFMLPRDVIVYDAIEQSIKIMSFIFKDVKNIETLKKEYESALSRLNSLSDKIQKRDAGQNESNGNDKLNFEIIDEIEYEQFKNKVLAAKEYILRGDIFQVQISRRKKIINPPAPFLFYRALRIVNPSPYMFYLKIDDFVITGSSPENLVKLEGDAIETRPIAGTIKRGENPEEDEYFAEKLLKDPKERAEHIMLVDLSRNDIGRVSEKGSVKIGNLMYIEKYSHVQHIVTSVVSKIKKGMDAFDLIKATYPAGTLTGAPKVRAMEIINELEESKRGIYGGGIGYFGFLEEGLCKRMEFCITIRTALFKKDSAYIQAAGGIVYDSTPENEFAETENKLKHLITALKMVERFS</sequence>
<dbReference type="InterPro" id="IPR005801">
    <property type="entry name" value="ADC_synthase"/>
</dbReference>
<comment type="cofactor">
    <cofactor evidence="1">
        <name>Mg(2+)</name>
        <dbReference type="ChEBI" id="CHEBI:18420"/>
    </cofactor>
</comment>
<name>A0A520XCM6_9DELT</name>
<evidence type="ECO:0000256" key="1">
    <source>
        <dbReference type="ARBA" id="ARBA00001946"/>
    </source>
</evidence>
<dbReference type="GO" id="GO:0004049">
    <property type="term" value="F:anthranilate synthase activity"/>
    <property type="evidence" value="ECO:0007669"/>
    <property type="project" value="UniProtKB-EC"/>
</dbReference>
<evidence type="ECO:0000313" key="12">
    <source>
        <dbReference type="EMBL" id="RZV38967.1"/>
    </source>
</evidence>
<protein>
    <recommendedName>
        <fullName evidence="3">Anthranilate synthase component 1</fullName>
    </recommendedName>
</protein>
<evidence type="ECO:0000256" key="2">
    <source>
        <dbReference type="ARBA" id="ARBA00011575"/>
    </source>
</evidence>
<feature type="domain" description="Chorismate-utilising enzyme C-terminal" evidence="10">
    <location>
        <begin position="238"/>
        <end position="496"/>
    </location>
</feature>
<evidence type="ECO:0000256" key="3">
    <source>
        <dbReference type="ARBA" id="ARBA00020653"/>
    </source>
</evidence>
<evidence type="ECO:0000313" key="13">
    <source>
        <dbReference type="Proteomes" id="UP000322454"/>
    </source>
</evidence>
<comment type="subunit">
    <text evidence="2">Heterotetramer consisting of two non-identical subunits: a beta subunit (TrpG) and a large alpha subunit (TrpE).</text>
</comment>
<evidence type="ECO:0000256" key="5">
    <source>
        <dbReference type="ARBA" id="ARBA00022842"/>
    </source>
</evidence>
<evidence type="ECO:0000256" key="8">
    <source>
        <dbReference type="ARBA" id="ARBA00047683"/>
    </source>
</evidence>
<gene>
    <name evidence="12" type="ORF">EVJ48_05590</name>
</gene>
<evidence type="ECO:0000256" key="6">
    <source>
        <dbReference type="ARBA" id="ARBA00023239"/>
    </source>
</evidence>
<dbReference type="InterPro" id="IPR006805">
    <property type="entry name" value="Anth_synth_I_N"/>
</dbReference>
<dbReference type="Pfam" id="PF00425">
    <property type="entry name" value="Chorismate_bind"/>
    <property type="match status" value="1"/>
</dbReference>
<evidence type="ECO:0000259" key="10">
    <source>
        <dbReference type="Pfam" id="PF00425"/>
    </source>
</evidence>